<evidence type="ECO:0000313" key="2">
    <source>
        <dbReference type="Proteomes" id="UP000243498"/>
    </source>
</evidence>
<name>A0A166XRN4_METRR</name>
<sequence length="53" mass="6265">MAWRMYRPFLNTFDFDVDPNDETIPWAELKDSKLQKIKAQFAVLEMLAELSNS</sequence>
<accession>A0A166XRN4</accession>
<gene>
    <name evidence="1" type="ORF">NOR_07709</name>
</gene>
<proteinExistence type="predicted"/>
<dbReference type="EMBL" id="AZHC01000037">
    <property type="protein sequence ID" value="OAA36103.1"/>
    <property type="molecule type" value="Genomic_DNA"/>
</dbReference>
<keyword evidence="2" id="KW-1185">Reference proteome</keyword>
<organism evidence="1 2">
    <name type="scientific">Metarhizium rileyi (strain RCEF 4871)</name>
    <name type="common">Nomuraea rileyi</name>
    <dbReference type="NCBI Taxonomy" id="1649241"/>
    <lineage>
        <taxon>Eukaryota</taxon>
        <taxon>Fungi</taxon>
        <taxon>Dikarya</taxon>
        <taxon>Ascomycota</taxon>
        <taxon>Pezizomycotina</taxon>
        <taxon>Sordariomycetes</taxon>
        <taxon>Hypocreomycetidae</taxon>
        <taxon>Hypocreales</taxon>
        <taxon>Clavicipitaceae</taxon>
        <taxon>Metarhizium</taxon>
    </lineage>
</organism>
<protein>
    <submittedName>
        <fullName evidence="1">Uncharacterized protein</fullName>
    </submittedName>
</protein>
<dbReference type="AlphaFoldDB" id="A0A166XRN4"/>
<comment type="caution">
    <text evidence="1">The sequence shown here is derived from an EMBL/GenBank/DDBJ whole genome shotgun (WGS) entry which is preliminary data.</text>
</comment>
<dbReference type="OrthoDB" id="4961173at2759"/>
<reference evidence="1 2" key="1">
    <citation type="journal article" date="2016" name="Genome Biol. Evol.">
        <title>Divergent and convergent evolution of fungal pathogenicity.</title>
        <authorList>
            <person name="Shang Y."/>
            <person name="Xiao G."/>
            <person name="Zheng P."/>
            <person name="Cen K."/>
            <person name="Zhan S."/>
            <person name="Wang C."/>
        </authorList>
    </citation>
    <scope>NUCLEOTIDE SEQUENCE [LARGE SCALE GENOMIC DNA]</scope>
    <source>
        <strain evidence="1 2">RCEF 4871</strain>
    </source>
</reference>
<evidence type="ECO:0000313" key="1">
    <source>
        <dbReference type="EMBL" id="OAA36103.1"/>
    </source>
</evidence>
<dbReference type="Proteomes" id="UP000243498">
    <property type="component" value="Unassembled WGS sequence"/>
</dbReference>